<accession>D3LC32</accession>
<name>D3LC32_OENOE</name>
<evidence type="ECO:0000313" key="1">
    <source>
        <dbReference type="EMBL" id="EFD87570.1"/>
    </source>
</evidence>
<proteinExistence type="predicted"/>
<gene>
    <name evidence="1" type="ORF">AWRIB429_1912</name>
</gene>
<reference evidence="1 2" key="1">
    <citation type="journal article" date="2010" name="Appl. Microbiol. Biotechnol.">
        <title>Genotypic diversity in Oenococcus oeni by high-density microarray comparative genome hybridization and whole genome sequencing.</title>
        <authorList>
            <person name="Borneman A.R."/>
            <person name="Bartowsky E.J."/>
            <person name="McCarthy J."/>
            <person name="Chambers P.J."/>
        </authorList>
    </citation>
    <scope>NUCLEOTIDE SEQUENCE [LARGE SCALE GENOMIC DNA]</scope>
    <source>
        <strain evidence="1 2">AWRIB429</strain>
    </source>
</reference>
<dbReference type="AlphaFoldDB" id="D3LC32"/>
<evidence type="ECO:0000313" key="2">
    <source>
        <dbReference type="Proteomes" id="UP000003075"/>
    </source>
</evidence>
<sequence length="47" mass="5145">MILSPPDPYTAARRIPLIDPILENKNLLFGKTLTKQAIAISIITVAI</sequence>
<protein>
    <submittedName>
        <fullName evidence="1">Uncharacterized protein</fullName>
    </submittedName>
</protein>
<dbReference type="Proteomes" id="UP000003075">
    <property type="component" value="Unassembled WGS sequence"/>
</dbReference>
<organism evidence="1 2">
    <name type="scientific">Oenococcus oeni AWRIB429</name>
    <dbReference type="NCBI Taxonomy" id="655225"/>
    <lineage>
        <taxon>Bacteria</taxon>
        <taxon>Bacillati</taxon>
        <taxon>Bacillota</taxon>
        <taxon>Bacilli</taxon>
        <taxon>Lactobacillales</taxon>
        <taxon>Lactobacillaceae</taxon>
        <taxon>Oenococcus</taxon>
    </lineage>
</organism>
<dbReference type="EMBL" id="ACSE01000032">
    <property type="protein sequence ID" value="EFD87570.1"/>
    <property type="molecule type" value="Genomic_DNA"/>
</dbReference>
<comment type="caution">
    <text evidence="1">The sequence shown here is derived from an EMBL/GenBank/DDBJ whole genome shotgun (WGS) entry which is preliminary data.</text>
</comment>